<dbReference type="InterPro" id="IPR010985">
    <property type="entry name" value="Ribbon_hlx_hlx"/>
</dbReference>
<sequence>MTAIQIRDVPTEVRDQLAALARARGQSLSAYLRDVIVREARFAKNVRLIDEVSTWQSRRDFTIDDILAARDADRPA</sequence>
<evidence type="ECO:0000313" key="1">
    <source>
        <dbReference type="EMBL" id="GAA0035220.1"/>
    </source>
</evidence>
<comment type="caution">
    <text evidence="1">The sequence shown here is derived from an EMBL/GenBank/DDBJ whole genome shotgun (WGS) entry which is preliminary data.</text>
</comment>
<reference evidence="1 2" key="1">
    <citation type="submission" date="2024-01" db="EMBL/GenBank/DDBJ databases">
        <title>Characterization of antibiotic resistant novel bacterial strains and their environmental applications.</title>
        <authorList>
            <person name="Manzoor S."/>
            <person name="Abbas S."/>
            <person name="Arshad M."/>
            <person name="Ahmed I."/>
        </authorList>
    </citation>
    <scope>NUCLEOTIDE SEQUENCE [LARGE SCALE GENOMIC DNA]</scope>
    <source>
        <strain evidence="1 2">NCCP-602</strain>
    </source>
</reference>
<keyword evidence="2" id="KW-1185">Reference proteome</keyword>
<dbReference type="Proteomes" id="UP001498238">
    <property type="component" value="Unassembled WGS sequence"/>
</dbReference>
<name>A0ABN0SLR2_9MICO</name>
<evidence type="ECO:0008006" key="3">
    <source>
        <dbReference type="Google" id="ProtNLM"/>
    </source>
</evidence>
<organism evidence="1 2">
    <name type="scientific">Brevibacterium metallidurans</name>
    <dbReference type="NCBI Taxonomy" id="1482676"/>
    <lineage>
        <taxon>Bacteria</taxon>
        <taxon>Bacillati</taxon>
        <taxon>Actinomycetota</taxon>
        <taxon>Actinomycetes</taxon>
        <taxon>Micrococcales</taxon>
        <taxon>Brevibacteriaceae</taxon>
        <taxon>Brevibacterium</taxon>
    </lineage>
</organism>
<evidence type="ECO:0000313" key="2">
    <source>
        <dbReference type="Proteomes" id="UP001498238"/>
    </source>
</evidence>
<accession>A0ABN0SLR2</accession>
<proteinExistence type="predicted"/>
<dbReference type="RefSeq" id="WP_339392173.1">
    <property type="nucleotide sequence ID" value="NZ_BAAAAF010000003.1"/>
</dbReference>
<protein>
    <recommendedName>
        <fullName evidence="3">Antitoxin</fullName>
    </recommendedName>
</protein>
<gene>
    <name evidence="1" type="ORF">NCCP602_11810</name>
</gene>
<dbReference type="SUPFAM" id="SSF47598">
    <property type="entry name" value="Ribbon-helix-helix"/>
    <property type="match status" value="1"/>
</dbReference>
<dbReference type="EMBL" id="BAAAAF010000003">
    <property type="protein sequence ID" value="GAA0035220.1"/>
    <property type="molecule type" value="Genomic_DNA"/>
</dbReference>